<evidence type="ECO:0000256" key="5">
    <source>
        <dbReference type="SAM" id="Phobius"/>
    </source>
</evidence>
<proteinExistence type="predicted"/>
<feature type="transmembrane region" description="Helical" evidence="5">
    <location>
        <begin position="311"/>
        <end position="335"/>
    </location>
</feature>
<dbReference type="PANTHER" id="PTHR46641:SF18">
    <property type="entry name" value="G-PROTEIN COUPLED RECEPTORS FAMILY 1 PROFILE DOMAIN-CONTAINING PROTEIN"/>
    <property type="match status" value="1"/>
</dbReference>
<name>A0AAV2HED8_LYMST</name>
<keyword evidence="4 5" id="KW-0472">Membrane</keyword>
<dbReference type="InterPro" id="IPR052954">
    <property type="entry name" value="GPCR-Ligand_Int"/>
</dbReference>
<evidence type="ECO:0000259" key="6">
    <source>
        <dbReference type="PROSITE" id="PS50262"/>
    </source>
</evidence>
<dbReference type="Proteomes" id="UP001497497">
    <property type="component" value="Unassembled WGS sequence"/>
</dbReference>
<dbReference type="PRINTS" id="PR00237">
    <property type="entry name" value="GPCRRHODOPSN"/>
</dbReference>
<feature type="transmembrane region" description="Helical" evidence="5">
    <location>
        <begin position="132"/>
        <end position="153"/>
    </location>
</feature>
<dbReference type="InterPro" id="IPR017452">
    <property type="entry name" value="GPCR_Rhodpsn_7TM"/>
</dbReference>
<reference evidence="7 8" key="1">
    <citation type="submission" date="2024-04" db="EMBL/GenBank/DDBJ databases">
        <authorList>
            <consortium name="Genoscope - CEA"/>
            <person name="William W."/>
        </authorList>
    </citation>
    <scope>NUCLEOTIDE SEQUENCE [LARGE SCALE GENOMIC DNA]</scope>
</reference>
<comment type="subcellular location">
    <subcellularLocation>
        <location evidence="1">Membrane</location>
    </subcellularLocation>
</comment>
<feature type="transmembrane region" description="Helical" evidence="5">
    <location>
        <begin position="57"/>
        <end position="75"/>
    </location>
</feature>
<feature type="domain" description="G-protein coupled receptors family 1 profile" evidence="6">
    <location>
        <begin position="28"/>
        <end position="334"/>
    </location>
</feature>
<comment type="caution">
    <text evidence="7">The sequence shown here is derived from an EMBL/GenBank/DDBJ whole genome shotgun (WGS) entry which is preliminary data.</text>
</comment>
<evidence type="ECO:0000256" key="2">
    <source>
        <dbReference type="ARBA" id="ARBA00022692"/>
    </source>
</evidence>
<dbReference type="InterPro" id="IPR000276">
    <property type="entry name" value="GPCR_Rhodpsn"/>
</dbReference>
<dbReference type="Gene3D" id="1.20.1070.10">
    <property type="entry name" value="Rhodopsin 7-helix transmembrane proteins"/>
    <property type="match status" value="1"/>
</dbReference>
<keyword evidence="3 5" id="KW-1133">Transmembrane helix</keyword>
<feature type="non-terminal residue" evidence="7">
    <location>
        <position position="343"/>
    </location>
</feature>
<dbReference type="PROSITE" id="PS50262">
    <property type="entry name" value="G_PROTEIN_RECEP_F1_2"/>
    <property type="match status" value="1"/>
</dbReference>
<accession>A0AAV2HED8</accession>
<evidence type="ECO:0000256" key="1">
    <source>
        <dbReference type="ARBA" id="ARBA00004370"/>
    </source>
</evidence>
<evidence type="ECO:0000313" key="8">
    <source>
        <dbReference type="Proteomes" id="UP001497497"/>
    </source>
</evidence>
<feature type="transmembrane region" description="Helical" evidence="5">
    <location>
        <begin position="192"/>
        <end position="210"/>
    </location>
</feature>
<dbReference type="GO" id="GO:0004930">
    <property type="term" value="F:G protein-coupled receptor activity"/>
    <property type="evidence" value="ECO:0007669"/>
    <property type="project" value="InterPro"/>
</dbReference>
<protein>
    <recommendedName>
        <fullName evidence="6">G-protein coupled receptors family 1 profile domain-containing protein</fullName>
    </recommendedName>
</protein>
<keyword evidence="2 5" id="KW-0812">Transmembrane</keyword>
<feature type="transmembrane region" description="Helical" evidence="5">
    <location>
        <begin position="271"/>
        <end position="291"/>
    </location>
</feature>
<evidence type="ECO:0000256" key="3">
    <source>
        <dbReference type="ARBA" id="ARBA00022989"/>
    </source>
</evidence>
<evidence type="ECO:0000256" key="4">
    <source>
        <dbReference type="ARBA" id="ARBA00023136"/>
    </source>
</evidence>
<organism evidence="7 8">
    <name type="scientific">Lymnaea stagnalis</name>
    <name type="common">Great pond snail</name>
    <name type="synonym">Helix stagnalis</name>
    <dbReference type="NCBI Taxonomy" id="6523"/>
    <lineage>
        <taxon>Eukaryota</taxon>
        <taxon>Metazoa</taxon>
        <taxon>Spiralia</taxon>
        <taxon>Lophotrochozoa</taxon>
        <taxon>Mollusca</taxon>
        <taxon>Gastropoda</taxon>
        <taxon>Heterobranchia</taxon>
        <taxon>Euthyneura</taxon>
        <taxon>Panpulmonata</taxon>
        <taxon>Hygrophila</taxon>
        <taxon>Lymnaeoidea</taxon>
        <taxon>Lymnaeidae</taxon>
        <taxon>Lymnaea</taxon>
    </lineage>
</organism>
<dbReference type="GO" id="GO:0016020">
    <property type="term" value="C:membrane"/>
    <property type="evidence" value="ECO:0007669"/>
    <property type="project" value="UniProtKB-SubCell"/>
</dbReference>
<keyword evidence="8" id="KW-1185">Reference proteome</keyword>
<feature type="transmembrane region" description="Helical" evidence="5">
    <location>
        <begin position="12"/>
        <end position="37"/>
    </location>
</feature>
<dbReference type="EMBL" id="CAXITT010000095">
    <property type="protein sequence ID" value="CAL1531685.1"/>
    <property type="molecule type" value="Genomic_DNA"/>
</dbReference>
<dbReference type="Pfam" id="PF10328">
    <property type="entry name" value="7TM_GPCR_Srx"/>
    <property type="match status" value="1"/>
</dbReference>
<feature type="non-terminal residue" evidence="7">
    <location>
        <position position="1"/>
    </location>
</feature>
<dbReference type="AlphaFoldDB" id="A0AAV2HED8"/>
<dbReference type="SUPFAM" id="SSF81321">
    <property type="entry name" value="Family A G protein-coupled receptor-like"/>
    <property type="match status" value="1"/>
</dbReference>
<dbReference type="InterPro" id="IPR019430">
    <property type="entry name" value="7TM_GPCR_serpentine_rcpt_Srx"/>
</dbReference>
<evidence type="ECO:0000313" key="7">
    <source>
        <dbReference type="EMBL" id="CAL1531685.1"/>
    </source>
</evidence>
<dbReference type="PANTHER" id="PTHR46641">
    <property type="entry name" value="FMRFAMIDE RECEPTOR-RELATED"/>
    <property type="match status" value="1"/>
</dbReference>
<sequence length="343" mass="38211">ISDEAILYIKYVVLYSAEPMVILFGLGANIFNIFVFTRMGLKDSVTVSLCSLAISDIWFLLIRSMVPSSLIIILFPRVAPRTIDITDVAYACFWYSMVFYDTSMLIRVYTAVTRACCVAIPLTFRNTFTKKVTIYVVGTVFCLSLATRMPLLVCQGFQSVFDSKANMTKLVLSFTALRPAALAVSDIVNRNIITWGAIIVVLISLFVLKLKLVSAAKFRLGAHNSNVTSELKSRNKSNALKFLHKRDKKAEVSLSSSVESNSFLVGKDLQVLKVVILVSVIFIFCAVPPAVSGVIRQLVPDFNIGGRYGTVFQVITTVFDCCSYLNASLNVFVYYNYNTKFRQ</sequence>
<gene>
    <name evidence="7" type="ORF">GSLYS_00005780001</name>
</gene>
<feature type="transmembrane region" description="Helical" evidence="5">
    <location>
        <begin position="82"/>
        <end position="100"/>
    </location>
</feature>